<sequence length="103" mass="11873">MTVTGQTRSRSFNTLKDVLLSSSETSGNQSPRNLKSFRKLDDARITSPEAHKYFRNLRPAENPSRYSWRSMYSTHTKDDEASDYGIEEYCELRLRDQSVTGTT</sequence>
<keyword evidence="2" id="KW-1185">Reference proteome</keyword>
<reference evidence="2" key="1">
    <citation type="journal article" date="2017" name="Cell">
        <title>Insights into land plant evolution garnered from the Marchantia polymorpha genome.</title>
        <authorList>
            <person name="Bowman J.L."/>
            <person name="Kohchi T."/>
            <person name="Yamato K.T."/>
            <person name="Jenkins J."/>
            <person name="Shu S."/>
            <person name="Ishizaki K."/>
            <person name="Yamaoka S."/>
            <person name="Nishihama R."/>
            <person name="Nakamura Y."/>
            <person name="Berger F."/>
            <person name="Adam C."/>
            <person name="Aki S.S."/>
            <person name="Althoff F."/>
            <person name="Araki T."/>
            <person name="Arteaga-Vazquez M.A."/>
            <person name="Balasubrmanian S."/>
            <person name="Barry K."/>
            <person name="Bauer D."/>
            <person name="Boehm C.R."/>
            <person name="Briginshaw L."/>
            <person name="Caballero-Perez J."/>
            <person name="Catarino B."/>
            <person name="Chen F."/>
            <person name="Chiyoda S."/>
            <person name="Chovatia M."/>
            <person name="Davies K.M."/>
            <person name="Delmans M."/>
            <person name="Demura T."/>
            <person name="Dierschke T."/>
            <person name="Dolan L."/>
            <person name="Dorantes-Acosta A.E."/>
            <person name="Eklund D.M."/>
            <person name="Florent S.N."/>
            <person name="Flores-Sandoval E."/>
            <person name="Fujiyama A."/>
            <person name="Fukuzawa H."/>
            <person name="Galik B."/>
            <person name="Grimanelli D."/>
            <person name="Grimwood J."/>
            <person name="Grossniklaus U."/>
            <person name="Hamada T."/>
            <person name="Haseloff J."/>
            <person name="Hetherington A.J."/>
            <person name="Higo A."/>
            <person name="Hirakawa Y."/>
            <person name="Hundley H.N."/>
            <person name="Ikeda Y."/>
            <person name="Inoue K."/>
            <person name="Inoue S.I."/>
            <person name="Ishida S."/>
            <person name="Jia Q."/>
            <person name="Kakita M."/>
            <person name="Kanazawa T."/>
            <person name="Kawai Y."/>
            <person name="Kawashima T."/>
            <person name="Kennedy M."/>
            <person name="Kinose K."/>
            <person name="Kinoshita T."/>
            <person name="Kohara Y."/>
            <person name="Koide E."/>
            <person name="Komatsu K."/>
            <person name="Kopischke S."/>
            <person name="Kubo M."/>
            <person name="Kyozuka J."/>
            <person name="Lagercrantz U."/>
            <person name="Lin S.S."/>
            <person name="Lindquist E."/>
            <person name="Lipzen A.M."/>
            <person name="Lu C.W."/>
            <person name="De Luna E."/>
            <person name="Martienssen R.A."/>
            <person name="Minamino N."/>
            <person name="Mizutani M."/>
            <person name="Mizutani M."/>
            <person name="Mochizuki N."/>
            <person name="Monte I."/>
            <person name="Mosher R."/>
            <person name="Nagasaki H."/>
            <person name="Nakagami H."/>
            <person name="Naramoto S."/>
            <person name="Nishitani K."/>
            <person name="Ohtani M."/>
            <person name="Okamoto T."/>
            <person name="Okumura M."/>
            <person name="Phillips J."/>
            <person name="Pollak B."/>
            <person name="Reinders A."/>
            <person name="Rovekamp M."/>
            <person name="Sano R."/>
            <person name="Sawa S."/>
            <person name="Schmid M.W."/>
            <person name="Shirakawa M."/>
            <person name="Solano R."/>
            <person name="Spunde A."/>
            <person name="Suetsugu N."/>
            <person name="Sugano S."/>
            <person name="Sugiyama A."/>
            <person name="Sun R."/>
            <person name="Suzuki Y."/>
            <person name="Takenaka M."/>
            <person name="Takezawa D."/>
            <person name="Tomogane H."/>
            <person name="Tsuzuki M."/>
            <person name="Ueda T."/>
            <person name="Umeda M."/>
            <person name="Ward J.M."/>
            <person name="Watanabe Y."/>
            <person name="Yazaki K."/>
            <person name="Yokoyama R."/>
            <person name="Yoshitake Y."/>
            <person name="Yotsui I."/>
            <person name="Zachgo S."/>
            <person name="Schmutz J."/>
        </authorList>
    </citation>
    <scope>NUCLEOTIDE SEQUENCE [LARGE SCALE GENOMIC DNA]</scope>
    <source>
        <strain evidence="2">Tak-1</strain>
    </source>
</reference>
<name>A0A2R6WME6_MARPO</name>
<dbReference type="Proteomes" id="UP000244005">
    <property type="component" value="Unassembled WGS sequence"/>
</dbReference>
<dbReference type="Gramene" id="Mp7g03760.1">
    <property type="protein sequence ID" value="Mp7g03760.1.cds1"/>
    <property type="gene ID" value="Mp7g03760"/>
</dbReference>
<protein>
    <submittedName>
        <fullName evidence="1">Uncharacterized protein</fullName>
    </submittedName>
</protein>
<evidence type="ECO:0000313" key="1">
    <source>
        <dbReference type="EMBL" id="PTQ35025.1"/>
    </source>
</evidence>
<accession>A0A2R6WME6</accession>
<proteinExistence type="predicted"/>
<gene>
    <name evidence="1" type="ORF">MARPO_0074s0021</name>
</gene>
<dbReference type="EMBL" id="KZ772746">
    <property type="protein sequence ID" value="PTQ35025.1"/>
    <property type="molecule type" value="Genomic_DNA"/>
</dbReference>
<evidence type="ECO:0000313" key="2">
    <source>
        <dbReference type="Proteomes" id="UP000244005"/>
    </source>
</evidence>
<organism evidence="1 2">
    <name type="scientific">Marchantia polymorpha</name>
    <name type="common">Common liverwort</name>
    <name type="synonym">Marchantia aquatica</name>
    <dbReference type="NCBI Taxonomy" id="3197"/>
    <lineage>
        <taxon>Eukaryota</taxon>
        <taxon>Viridiplantae</taxon>
        <taxon>Streptophyta</taxon>
        <taxon>Embryophyta</taxon>
        <taxon>Marchantiophyta</taxon>
        <taxon>Marchantiopsida</taxon>
        <taxon>Marchantiidae</taxon>
        <taxon>Marchantiales</taxon>
        <taxon>Marchantiaceae</taxon>
        <taxon>Marchantia</taxon>
    </lineage>
</organism>
<dbReference type="AlphaFoldDB" id="A0A2R6WME6"/>